<dbReference type="InterPro" id="IPR032675">
    <property type="entry name" value="LRR_dom_sf"/>
</dbReference>
<keyword evidence="4" id="KW-0812">Transmembrane</keyword>
<keyword evidence="4" id="KW-0472">Membrane</keyword>
<keyword evidence="6" id="KW-1185">Reference proteome</keyword>
<dbReference type="SUPFAM" id="SSF52058">
    <property type="entry name" value="L domain-like"/>
    <property type="match status" value="1"/>
</dbReference>
<feature type="compositionally biased region" description="Low complexity" evidence="3">
    <location>
        <begin position="47"/>
        <end position="72"/>
    </location>
</feature>
<keyword evidence="2" id="KW-0677">Repeat</keyword>
<dbReference type="PANTHER" id="PTHR48064:SF1">
    <property type="entry name" value="RECEPTOR-LIKE PROTEIN 51-RELATED"/>
    <property type="match status" value="1"/>
</dbReference>
<dbReference type="Pfam" id="PF00560">
    <property type="entry name" value="LRR_1"/>
    <property type="match status" value="2"/>
</dbReference>
<evidence type="ECO:0000256" key="3">
    <source>
        <dbReference type="SAM" id="MobiDB-lite"/>
    </source>
</evidence>
<keyword evidence="4" id="KW-1133">Transmembrane helix</keyword>
<dbReference type="AlphaFoldDB" id="A0AA87ZTR2"/>
<dbReference type="Pfam" id="PF13855">
    <property type="entry name" value="LRR_8"/>
    <property type="match status" value="1"/>
</dbReference>
<dbReference type="Gene3D" id="3.80.10.10">
    <property type="entry name" value="Ribonuclease Inhibitor"/>
    <property type="match status" value="1"/>
</dbReference>
<feature type="region of interest" description="Disordered" evidence="3">
    <location>
        <begin position="30"/>
        <end position="73"/>
    </location>
</feature>
<evidence type="ECO:0000256" key="1">
    <source>
        <dbReference type="ARBA" id="ARBA00022614"/>
    </source>
</evidence>
<evidence type="ECO:0000256" key="2">
    <source>
        <dbReference type="ARBA" id="ARBA00022737"/>
    </source>
</evidence>
<accession>A0AA87ZTR2</accession>
<dbReference type="InterPro" id="IPR053038">
    <property type="entry name" value="RLP_Defense"/>
</dbReference>
<reference evidence="5" key="1">
    <citation type="submission" date="2023-07" db="EMBL/GenBank/DDBJ databases">
        <title>draft genome sequence of fig (Ficus carica).</title>
        <authorList>
            <person name="Takahashi T."/>
            <person name="Nishimura K."/>
        </authorList>
    </citation>
    <scope>NUCLEOTIDE SEQUENCE</scope>
</reference>
<evidence type="ECO:0000313" key="5">
    <source>
        <dbReference type="EMBL" id="GMN43514.1"/>
    </source>
</evidence>
<feature type="region of interest" description="Disordered" evidence="3">
    <location>
        <begin position="387"/>
        <end position="420"/>
    </location>
</feature>
<feature type="transmembrane region" description="Helical" evidence="4">
    <location>
        <begin position="426"/>
        <end position="447"/>
    </location>
</feature>
<protein>
    <submittedName>
        <fullName evidence="5">Uncharacterized protein</fullName>
    </submittedName>
</protein>
<gene>
    <name evidence="5" type="ORF">TIFTF001_012704</name>
</gene>
<comment type="caution">
    <text evidence="5">The sequence shown here is derived from an EMBL/GenBank/DDBJ whole genome shotgun (WGS) entry which is preliminary data.</text>
</comment>
<dbReference type="EMBL" id="BTGU01000016">
    <property type="protein sequence ID" value="GMN43514.1"/>
    <property type="molecule type" value="Genomic_DNA"/>
</dbReference>
<dbReference type="Proteomes" id="UP001187192">
    <property type="component" value="Unassembled WGS sequence"/>
</dbReference>
<evidence type="ECO:0000313" key="6">
    <source>
        <dbReference type="Proteomes" id="UP001187192"/>
    </source>
</evidence>
<evidence type="ECO:0000256" key="4">
    <source>
        <dbReference type="SAM" id="Phobius"/>
    </source>
</evidence>
<dbReference type="InterPro" id="IPR001611">
    <property type="entry name" value="Leu-rich_rpt"/>
</dbReference>
<organism evidence="5 6">
    <name type="scientific">Ficus carica</name>
    <name type="common">Common fig</name>
    <dbReference type="NCBI Taxonomy" id="3494"/>
    <lineage>
        <taxon>Eukaryota</taxon>
        <taxon>Viridiplantae</taxon>
        <taxon>Streptophyta</taxon>
        <taxon>Embryophyta</taxon>
        <taxon>Tracheophyta</taxon>
        <taxon>Spermatophyta</taxon>
        <taxon>Magnoliopsida</taxon>
        <taxon>eudicotyledons</taxon>
        <taxon>Gunneridae</taxon>
        <taxon>Pentapetalae</taxon>
        <taxon>rosids</taxon>
        <taxon>fabids</taxon>
        <taxon>Rosales</taxon>
        <taxon>Moraceae</taxon>
        <taxon>Ficeae</taxon>
        <taxon>Ficus</taxon>
    </lineage>
</organism>
<dbReference type="FunFam" id="3.80.10.10:FF:000383">
    <property type="entry name" value="Leucine-rich repeat receptor protein kinase EMS1"/>
    <property type="match status" value="1"/>
</dbReference>
<dbReference type="PANTHER" id="PTHR48064">
    <property type="entry name" value="OS01G0750400 PROTEIN"/>
    <property type="match status" value="1"/>
</dbReference>
<feature type="compositionally biased region" description="Acidic residues" evidence="3">
    <location>
        <begin position="397"/>
        <end position="412"/>
    </location>
</feature>
<proteinExistence type="predicted"/>
<keyword evidence="1" id="KW-0433">Leucine-rich repeat</keyword>
<sequence length="452" mass="48976">MLTTVINRKIEGQKSNLTAYAFLNPNPPHFQLTLTSPSPTSSPSPPKHSSTSPLAPSASPSSPSPTPASSTLDPKQLTALQSLNVPTTRDPCTQPALVRNNITLCDNSKPFRHLLALKLANCSDDVALSFTALKSLATLQSLQFLNCPIAPIRFPADLALSLRSFSAVSSLRHLTGVWLARLENLTDLTVTNVQVNSSGPFVILGNMKKLRSVTISHANLTGNFPRHMNPNLTHIDFSGNRLRGRIPSSINRLENVQTLNLSNNAFTDDIPSTIGDLIALRNVSLASNSLSGAVPESLSAIPNLVHVDLSSNQLNGTIPRYFTGMKTLKYLNLANNNFRGVMPFNATFISRLAVFKVAGNDFLCYNRSILSSKMKLGIAPCDRHGYPMSPPPAKDSSDDDTSNSDYDDTDTEESNHKDRHHGPNKVVLGVAIGLSSIVFLIIFLVLLSKCCR</sequence>
<name>A0AA87ZTR2_FICCA</name>